<dbReference type="SUPFAM" id="SSF53092">
    <property type="entry name" value="Creatinase/prolidase N-terminal domain"/>
    <property type="match status" value="1"/>
</dbReference>
<dbReference type="Pfam" id="PF00557">
    <property type="entry name" value="Peptidase_M24"/>
    <property type="match status" value="1"/>
</dbReference>
<proteinExistence type="predicted"/>
<gene>
    <name evidence="3" type="ORF">SAMN05192563_1004421</name>
</gene>
<dbReference type="InterPro" id="IPR000587">
    <property type="entry name" value="Creatinase_N"/>
</dbReference>
<evidence type="ECO:0000259" key="2">
    <source>
        <dbReference type="Pfam" id="PF01321"/>
    </source>
</evidence>
<feature type="domain" description="Peptidase M24" evidence="1">
    <location>
        <begin position="157"/>
        <end position="365"/>
    </location>
</feature>
<protein>
    <submittedName>
        <fullName evidence="3">Xaa-Pro dipeptidase</fullName>
    </submittedName>
</protein>
<dbReference type="PANTHER" id="PTHR46112">
    <property type="entry name" value="AMINOPEPTIDASE"/>
    <property type="match status" value="1"/>
</dbReference>
<dbReference type="PANTHER" id="PTHR46112:SF2">
    <property type="entry name" value="XAA-PRO AMINOPEPTIDASE P-RELATED"/>
    <property type="match status" value="1"/>
</dbReference>
<evidence type="ECO:0000313" key="3">
    <source>
        <dbReference type="EMBL" id="SFT85737.1"/>
    </source>
</evidence>
<name>A0A1I7BEY5_9BURK</name>
<dbReference type="InterPro" id="IPR029149">
    <property type="entry name" value="Creatin/AminoP/Spt16_N"/>
</dbReference>
<dbReference type="InterPro" id="IPR036005">
    <property type="entry name" value="Creatinase/aminopeptidase-like"/>
</dbReference>
<dbReference type="CDD" id="cd01066">
    <property type="entry name" value="APP_MetAP"/>
    <property type="match status" value="1"/>
</dbReference>
<dbReference type="AlphaFoldDB" id="A0A1I7BEY5"/>
<sequence>MDQILGRASAERAGRVEKVQEICRERGVDVAVFTSPENIYYLAGLDYEGYFCLHALLVPAKGKPVLFARKIETPTILRQATQVQYVGYADNDNVAAAIASKLVEMAGESPRVALQRNSAANVMIDAPLRAALSTAEFLDSSGIAEEMRMIKSPFEVEQIKSAARISDVMIVAGIGTAGDGVTENTVAAEVYRAMISAGGQSPGFPPFIRSVDRLCEPHTTWTSRKLTTGDPFLLELSGCIARYHAPMARTAYVGKAPQSARKLSKISNEAHLEALKALKPGVRASDVHAAWKARLDASNVSPRLEHCGYTVGISFPPTWTGGPGINSLHGASTVPIRAGMIFHLLTWIADNEGNENFLSDCVLVEESGAVFLTKTSRELAEV</sequence>
<evidence type="ECO:0000259" key="1">
    <source>
        <dbReference type="Pfam" id="PF00557"/>
    </source>
</evidence>
<dbReference type="Proteomes" id="UP000198844">
    <property type="component" value="Unassembled WGS sequence"/>
</dbReference>
<dbReference type="RefSeq" id="WP_093633994.1">
    <property type="nucleotide sequence ID" value="NZ_FPBH01000004.1"/>
</dbReference>
<evidence type="ECO:0000313" key="4">
    <source>
        <dbReference type="Proteomes" id="UP000198844"/>
    </source>
</evidence>
<reference evidence="3 4" key="1">
    <citation type="submission" date="2016-10" db="EMBL/GenBank/DDBJ databases">
        <authorList>
            <person name="de Groot N.N."/>
        </authorList>
    </citation>
    <scope>NUCLEOTIDE SEQUENCE [LARGE SCALE GENOMIC DNA]</scope>
    <source>
        <strain evidence="3 4">LMG 27731</strain>
    </source>
</reference>
<dbReference type="InterPro" id="IPR000994">
    <property type="entry name" value="Pept_M24"/>
</dbReference>
<dbReference type="EMBL" id="FPBH01000004">
    <property type="protein sequence ID" value="SFT85737.1"/>
    <property type="molecule type" value="Genomic_DNA"/>
</dbReference>
<organism evidence="3 4">
    <name type="scientific">Paraburkholderia aspalathi</name>
    <dbReference type="NCBI Taxonomy" id="1324617"/>
    <lineage>
        <taxon>Bacteria</taxon>
        <taxon>Pseudomonadati</taxon>
        <taxon>Pseudomonadota</taxon>
        <taxon>Betaproteobacteria</taxon>
        <taxon>Burkholderiales</taxon>
        <taxon>Burkholderiaceae</taxon>
        <taxon>Paraburkholderia</taxon>
    </lineage>
</organism>
<dbReference type="Gene3D" id="3.90.230.10">
    <property type="entry name" value="Creatinase/methionine aminopeptidase superfamily"/>
    <property type="match status" value="1"/>
</dbReference>
<accession>A0A1I7BEY5</accession>
<dbReference type="Pfam" id="PF01321">
    <property type="entry name" value="Creatinase_N"/>
    <property type="match status" value="1"/>
</dbReference>
<feature type="domain" description="Creatinase N-terminal" evidence="2">
    <location>
        <begin position="15"/>
        <end position="150"/>
    </location>
</feature>
<dbReference type="InterPro" id="IPR050659">
    <property type="entry name" value="Peptidase_M24B"/>
</dbReference>
<dbReference type="SUPFAM" id="SSF55920">
    <property type="entry name" value="Creatinase/aminopeptidase"/>
    <property type="match status" value="1"/>
</dbReference>
<dbReference type="OrthoDB" id="9761809at2"/>
<dbReference type="Gene3D" id="3.40.350.10">
    <property type="entry name" value="Creatinase/prolidase N-terminal domain"/>
    <property type="match status" value="1"/>
</dbReference>